<evidence type="ECO:0000313" key="6">
    <source>
        <dbReference type="EMBL" id="MDY5146626.1"/>
    </source>
</evidence>
<evidence type="ECO:0000256" key="1">
    <source>
        <dbReference type="ARBA" id="ARBA00008814"/>
    </source>
</evidence>
<dbReference type="PROSITE" id="PS50983">
    <property type="entry name" value="FE_B12_PBP"/>
    <property type="match status" value="1"/>
</dbReference>
<dbReference type="PANTHER" id="PTHR30535">
    <property type="entry name" value="VITAMIN B12-BINDING PROTEIN"/>
    <property type="match status" value="1"/>
</dbReference>
<proteinExistence type="inferred from homology"/>
<reference evidence="5 7" key="1">
    <citation type="submission" date="2023-10" db="EMBL/GenBank/DDBJ databases">
        <title>Whole Genome based description of the genera Actinobaculum and Actinotignum reveals a complex phylogenetic relationship within the species included in the genus Actinotignum.</title>
        <authorList>
            <person name="Jensen C.S."/>
            <person name="Dargis R."/>
            <person name="Kemp M."/>
            <person name="Christensen J.J."/>
        </authorList>
    </citation>
    <scope>NUCLEOTIDE SEQUENCE</scope>
    <source>
        <strain evidence="6 7">SLA_B089</strain>
        <strain evidence="5">SLA_B245</strain>
    </source>
</reference>
<dbReference type="Gene3D" id="3.40.50.1980">
    <property type="entry name" value="Nitrogenase molybdenum iron protein domain"/>
    <property type="match status" value="2"/>
</dbReference>
<dbReference type="PROSITE" id="PS51257">
    <property type="entry name" value="PROKAR_LIPOPROTEIN"/>
    <property type="match status" value="1"/>
</dbReference>
<feature type="region of interest" description="Disordered" evidence="2">
    <location>
        <begin position="20"/>
        <end position="54"/>
    </location>
</feature>
<feature type="chain" id="PRO_5043981774" evidence="3">
    <location>
        <begin position="20"/>
        <end position="363"/>
    </location>
</feature>
<dbReference type="EMBL" id="JAWNFY010000015">
    <property type="protein sequence ID" value="MDY5146626.1"/>
    <property type="molecule type" value="Genomic_DNA"/>
</dbReference>
<dbReference type="Proteomes" id="UP001284901">
    <property type="component" value="Unassembled WGS sequence"/>
</dbReference>
<sequence length="363" mass="36447">MKRWGALCAVLALALGACGTTGKTEGNSPKEGAASAPAAEAQASAPTTTAVAVPDPRSLTGMVSVDPLPEPHPAQPAAVNLPVTITDASGAKVTVTDASRVVTLDMSAAISQTLLALGLGTTIAGRTVSDTEPSLADVPVVTESGHSVNAEAVLRLAPTLILTDGTIRGAEGALAQLEASGIPVVRLTRATKFDDAPARAAEVARAVGAGQAGEELAAQISQSIAQARIDVAQLAPADPLRMVFLNIRPQAGLFMLLGSESGASDVIDAVGGRDMAGEAGVTKARPASQEALLVANPEVIIVMTNGLGALGGIEALEGQPGISQTDAGKKRRVLAIPDNLSLGFGPQSGDLIRAMGQALYTAQ</sequence>
<organism evidence="5 8">
    <name type="scientific">Actinotignum timonense</name>
    <dbReference type="NCBI Taxonomy" id="1870995"/>
    <lineage>
        <taxon>Bacteria</taxon>
        <taxon>Bacillati</taxon>
        <taxon>Actinomycetota</taxon>
        <taxon>Actinomycetes</taxon>
        <taxon>Actinomycetales</taxon>
        <taxon>Actinomycetaceae</taxon>
        <taxon>Actinotignum</taxon>
    </lineage>
</organism>
<feature type="domain" description="Fe/B12 periplasmic-binding" evidence="4">
    <location>
        <begin position="102"/>
        <end position="363"/>
    </location>
</feature>
<dbReference type="Pfam" id="PF01497">
    <property type="entry name" value="Peripla_BP_2"/>
    <property type="match status" value="1"/>
</dbReference>
<evidence type="ECO:0000256" key="3">
    <source>
        <dbReference type="SAM" id="SignalP"/>
    </source>
</evidence>
<dbReference type="PANTHER" id="PTHR30535:SF4">
    <property type="entry name" value="HEMIN-BINDING PERIPLASMIC PROTEIN HMUT"/>
    <property type="match status" value="1"/>
</dbReference>
<dbReference type="EMBL" id="JAWNFV010000010">
    <property type="protein sequence ID" value="MDY5140820.1"/>
    <property type="molecule type" value="Genomic_DNA"/>
</dbReference>
<dbReference type="SUPFAM" id="SSF53807">
    <property type="entry name" value="Helical backbone' metal receptor"/>
    <property type="match status" value="1"/>
</dbReference>
<name>A0AAW9HCM1_9ACTO</name>
<dbReference type="InterPro" id="IPR002491">
    <property type="entry name" value="ABC_transptr_periplasmic_BD"/>
</dbReference>
<dbReference type="AlphaFoldDB" id="A0AAW9HCM1"/>
<keyword evidence="3" id="KW-0732">Signal</keyword>
<evidence type="ECO:0000313" key="8">
    <source>
        <dbReference type="Proteomes" id="UP001288320"/>
    </source>
</evidence>
<dbReference type="GeneID" id="92813760"/>
<dbReference type="InterPro" id="IPR050902">
    <property type="entry name" value="ABC_Transporter_SBP"/>
</dbReference>
<dbReference type="Proteomes" id="UP001288320">
    <property type="component" value="Unassembled WGS sequence"/>
</dbReference>
<evidence type="ECO:0000313" key="7">
    <source>
        <dbReference type="Proteomes" id="UP001284901"/>
    </source>
</evidence>
<evidence type="ECO:0000259" key="4">
    <source>
        <dbReference type="PROSITE" id="PS50983"/>
    </source>
</evidence>
<protein>
    <submittedName>
        <fullName evidence="5">ABC transporter substrate-binding protein</fullName>
    </submittedName>
</protein>
<comment type="similarity">
    <text evidence="1">Belongs to the bacterial solute-binding protein 8 family.</text>
</comment>
<evidence type="ECO:0000256" key="2">
    <source>
        <dbReference type="SAM" id="MobiDB-lite"/>
    </source>
</evidence>
<feature type="compositionally biased region" description="Low complexity" evidence="2">
    <location>
        <begin position="33"/>
        <end position="54"/>
    </location>
</feature>
<keyword evidence="7" id="KW-1185">Reference proteome</keyword>
<accession>A0AAW9HCM1</accession>
<comment type="caution">
    <text evidence="5">The sequence shown here is derived from an EMBL/GenBank/DDBJ whole genome shotgun (WGS) entry which is preliminary data.</text>
</comment>
<gene>
    <name evidence="5" type="ORF">R6G74_05780</name>
    <name evidence="6" type="ORF">R6P33_06295</name>
</gene>
<evidence type="ECO:0000313" key="5">
    <source>
        <dbReference type="EMBL" id="MDY5140820.1"/>
    </source>
</evidence>
<dbReference type="RefSeq" id="WP_159455034.1">
    <property type="nucleotide sequence ID" value="NZ_CAUPFC010000006.1"/>
</dbReference>
<feature type="signal peptide" evidence="3">
    <location>
        <begin position="1"/>
        <end position="19"/>
    </location>
</feature>